<sequence>MSQRNSPQKRSHRVSPRVVTGVVLAGLAVVFVLENRQVVDIRVLLPVVTAPLWAALLAVLVIGVIVGFLLNRPHR</sequence>
<feature type="transmembrane region" description="Helical" evidence="1">
    <location>
        <begin position="14"/>
        <end position="32"/>
    </location>
</feature>
<comment type="caution">
    <text evidence="2">The sequence shown here is derived from an EMBL/GenBank/DDBJ whole genome shotgun (WGS) entry which is preliminary data.</text>
</comment>
<evidence type="ECO:0008006" key="4">
    <source>
        <dbReference type="Google" id="ProtNLM"/>
    </source>
</evidence>
<gene>
    <name evidence="2" type="ORF">GCM10010470_64710</name>
</gene>
<dbReference type="Proteomes" id="UP001500979">
    <property type="component" value="Unassembled WGS sequence"/>
</dbReference>
<organism evidence="2 3">
    <name type="scientific">Saccharopolyspora taberi</name>
    <dbReference type="NCBI Taxonomy" id="60895"/>
    <lineage>
        <taxon>Bacteria</taxon>
        <taxon>Bacillati</taxon>
        <taxon>Actinomycetota</taxon>
        <taxon>Actinomycetes</taxon>
        <taxon>Pseudonocardiales</taxon>
        <taxon>Pseudonocardiaceae</taxon>
        <taxon>Saccharopolyspora</taxon>
    </lineage>
</organism>
<feature type="transmembrane region" description="Helical" evidence="1">
    <location>
        <begin position="52"/>
        <end position="70"/>
    </location>
</feature>
<keyword evidence="3" id="KW-1185">Reference proteome</keyword>
<keyword evidence="1" id="KW-0812">Transmembrane</keyword>
<evidence type="ECO:0000313" key="3">
    <source>
        <dbReference type="Proteomes" id="UP001500979"/>
    </source>
</evidence>
<proteinExistence type="predicted"/>
<keyword evidence="1" id="KW-1133">Transmembrane helix</keyword>
<protein>
    <recommendedName>
        <fullName evidence="4">Lipopolysaccharide assembly protein A domain-containing protein</fullName>
    </recommendedName>
</protein>
<evidence type="ECO:0000256" key="1">
    <source>
        <dbReference type="SAM" id="Phobius"/>
    </source>
</evidence>
<dbReference type="EMBL" id="BAAAUX010000040">
    <property type="protein sequence ID" value="GAA2820449.1"/>
    <property type="molecule type" value="Genomic_DNA"/>
</dbReference>
<keyword evidence="1" id="KW-0472">Membrane</keyword>
<name>A0ABN3VMT6_9PSEU</name>
<evidence type="ECO:0000313" key="2">
    <source>
        <dbReference type="EMBL" id="GAA2820449.1"/>
    </source>
</evidence>
<accession>A0ABN3VMT6</accession>
<reference evidence="2 3" key="1">
    <citation type="journal article" date="2019" name="Int. J. Syst. Evol. Microbiol.">
        <title>The Global Catalogue of Microorganisms (GCM) 10K type strain sequencing project: providing services to taxonomists for standard genome sequencing and annotation.</title>
        <authorList>
            <consortium name="The Broad Institute Genomics Platform"/>
            <consortium name="The Broad Institute Genome Sequencing Center for Infectious Disease"/>
            <person name="Wu L."/>
            <person name="Ma J."/>
        </authorList>
    </citation>
    <scope>NUCLEOTIDE SEQUENCE [LARGE SCALE GENOMIC DNA]</scope>
    <source>
        <strain evidence="2 3">JCM 9383</strain>
    </source>
</reference>
<dbReference type="RefSeq" id="WP_344686180.1">
    <property type="nucleotide sequence ID" value="NZ_BAAAUX010000040.1"/>
</dbReference>